<organism evidence="8">
    <name type="scientific">Darwinula stevensoni</name>
    <dbReference type="NCBI Taxonomy" id="69355"/>
    <lineage>
        <taxon>Eukaryota</taxon>
        <taxon>Metazoa</taxon>
        <taxon>Ecdysozoa</taxon>
        <taxon>Arthropoda</taxon>
        <taxon>Crustacea</taxon>
        <taxon>Oligostraca</taxon>
        <taxon>Ostracoda</taxon>
        <taxon>Podocopa</taxon>
        <taxon>Podocopida</taxon>
        <taxon>Darwinulocopina</taxon>
        <taxon>Darwinuloidea</taxon>
        <taxon>Darwinulidae</taxon>
        <taxon>Darwinula</taxon>
    </lineage>
</organism>
<dbReference type="EMBL" id="LR902080">
    <property type="protein sequence ID" value="CAD7249930.1"/>
    <property type="molecule type" value="Genomic_DNA"/>
</dbReference>
<keyword evidence="2" id="KW-0255">Endonuclease</keyword>
<name>A0A7R9A9E8_9CRUS</name>
<dbReference type="GO" id="GO:0008270">
    <property type="term" value="F:zinc ion binding"/>
    <property type="evidence" value="ECO:0007669"/>
    <property type="project" value="UniProtKB-KW"/>
</dbReference>
<feature type="compositionally biased region" description="Polar residues" evidence="6">
    <location>
        <begin position="612"/>
        <end position="633"/>
    </location>
</feature>
<dbReference type="EMBL" id="CAJPEV010002563">
    <property type="protein sequence ID" value="CAG0897326.1"/>
    <property type="molecule type" value="Genomic_DNA"/>
</dbReference>
<proteinExistence type="predicted"/>
<dbReference type="GO" id="GO:0004519">
    <property type="term" value="F:endonuclease activity"/>
    <property type="evidence" value="ECO:0007669"/>
    <property type="project" value="UniProtKB-KW"/>
</dbReference>
<feature type="region of interest" description="Disordered" evidence="6">
    <location>
        <begin position="612"/>
        <end position="638"/>
    </location>
</feature>
<dbReference type="InterPro" id="IPR011335">
    <property type="entry name" value="Restrct_endonuc-II-like"/>
</dbReference>
<evidence type="ECO:0000256" key="1">
    <source>
        <dbReference type="ARBA" id="ARBA00022722"/>
    </source>
</evidence>
<evidence type="ECO:0000256" key="5">
    <source>
        <dbReference type="PROSITE-ProRule" id="PRU00325"/>
    </source>
</evidence>
<dbReference type="InterPro" id="IPR011604">
    <property type="entry name" value="PDDEXK-like_dom_sf"/>
</dbReference>
<feature type="domain" description="SWIM-type" evidence="7">
    <location>
        <begin position="60"/>
        <end position="96"/>
    </location>
</feature>
<dbReference type="AlphaFoldDB" id="A0A7R9A9E8"/>
<keyword evidence="1" id="KW-0540">Nuclease</keyword>
<accession>A0A7R9A9E8</accession>
<evidence type="ECO:0000256" key="3">
    <source>
        <dbReference type="ARBA" id="ARBA00022801"/>
    </source>
</evidence>
<dbReference type="Proteomes" id="UP000677054">
    <property type="component" value="Unassembled WGS sequence"/>
</dbReference>
<evidence type="ECO:0000313" key="9">
    <source>
        <dbReference type="Proteomes" id="UP000677054"/>
    </source>
</evidence>
<dbReference type="Pfam" id="PF01771">
    <property type="entry name" value="Viral_alk_exo"/>
    <property type="match status" value="2"/>
</dbReference>
<dbReference type="CDD" id="cd22343">
    <property type="entry name" value="PDDEXK_lambda_exonuclease-like"/>
    <property type="match status" value="1"/>
</dbReference>
<reference evidence="8" key="1">
    <citation type="submission" date="2020-11" db="EMBL/GenBank/DDBJ databases">
        <authorList>
            <person name="Tran Van P."/>
        </authorList>
    </citation>
    <scope>NUCLEOTIDE SEQUENCE</scope>
</reference>
<keyword evidence="5" id="KW-0862">Zinc</keyword>
<evidence type="ECO:0000259" key="7">
    <source>
        <dbReference type="PROSITE" id="PS50966"/>
    </source>
</evidence>
<sequence length="807" mass="90542">MEQNHRESSCFPEEENLYKLNLLDRGEDALQSSHLQSFEFVPKDSKIIGRVHASQKKKIYDVELKLEQKRLLEGKCTCPVGQLLCHHVAAVAIYASRNISCTDQPCTWIKGKQHEPQQPVRVEELFQLTGKEKIKCSTPSEESILCFFESLPSQNFGLAWLLKPEPQNTDSFKEKTMEAILLSDGLLLAPDKTEYITAAMKLNAEDFQGIEAKTRGQASNQWWGRFRYGRFTASNFAKLLTAGNRGNIPPSTMKALMNEYDLSTLPAVQWGRHHEQVALRVYRKAMGYIVSPCGIVLGESGMFEGDIVLEESSTLGKTYLNQVQGCLALTRRRQCHFIVWTPTETIIFVISKDESWGERCLPLLQELYLKLEQKRLLEGKCTCPVGQLLCHHMAAVTIYASRNISCTDQPCTWIKGKQHEPQQPIKCSTPSEESILCFFESLPSQNFGLAWLLTPEPQNTDSFKEKTMEAILLSDGLLLAPDKLNAEDIQGIEAKTRGQASNQWWGRFRYGRFTASNFAKLLTAANRGNIPPSTMKALMNEYDLSTLPAVQWGRHHEQVALPPDCQILPIRPPAAGRLSTAFSQLDAQDTGAAMMMTQSLRIVIGAKQPMTARNQCTSPSPSMAQSLHQNSLQPKRPSPCRHRHENLLFWSFASSCDIKSISQENGTKFTDGEYEVDPEHGFCDYYMGLTDACCKHQVAVAEQHSFILPNVPIPNSPSDKLAFVYLALGHEASNVSFFDKVFLTGGNFELSWICPQYQWRIGFMSHEAAHSKRPRTVTAQPVSGLAGLPVCEGRALYESPRETAVYA</sequence>
<dbReference type="InterPro" id="IPR034720">
    <property type="entry name" value="Viral_alk_exo"/>
</dbReference>
<evidence type="ECO:0000256" key="4">
    <source>
        <dbReference type="ARBA" id="ARBA00022839"/>
    </source>
</evidence>
<evidence type="ECO:0000256" key="2">
    <source>
        <dbReference type="ARBA" id="ARBA00022759"/>
    </source>
</evidence>
<dbReference type="SUPFAM" id="SSF52980">
    <property type="entry name" value="Restriction endonuclease-like"/>
    <property type="match status" value="1"/>
</dbReference>
<keyword evidence="4" id="KW-0269">Exonuclease</keyword>
<feature type="domain" description="SWIM-type" evidence="7">
    <location>
        <begin position="365"/>
        <end position="401"/>
    </location>
</feature>
<dbReference type="GO" id="GO:0006281">
    <property type="term" value="P:DNA repair"/>
    <property type="evidence" value="ECO:0007669"/>
    <property type="project" value="UniProtKB-ARBA"/>
</dbReference>
<dbReference type="PANTHER" id="PTHR39953">
    <property type="entry name" value="RE54151P"/>
    <property type="match status" value="1"/>
</dbReference>
<keyword evidence="3" id="KW-0378">Hydrolase</keyword>
<dbReference type="GO" id="GO:0004527">
    <property type="term" value="F:exonuclease activity"/>
    <property type="evidence" value="ECO:0007669"/>
    <property type="project" value="UniProtKB-KW"/>
</dbReference>
<keyword evidence="5" id="KW-0863">Zinc-finger</keyword>
<dbReference type="PROSITE" id="PS50966">
    <property type="entry name" value="ZF_SWIM"/>
    <property type="match status" value="2"/>
</dbReference>
<dbReference type="InterPro" id="IPR007527">
    <property type="entry name" value="Znf_SWIM"/>
</dbReference>
<dbReference type="Gene3D" id="3.90.320.10">
    <property type="match status" value="3"/>
</dbReference>
<dbReference type="Pfam" id="PF04434">
    <property type="entry name" value="SWIM"/>
    <property type="match status" value="2"/>
</dbReference>
<keyword evidence="5" id="KW-0479">Metal-binding</keyword>
<keyword evidence="9" id="KW-1185">Reference proteome</keyword>
<dbReference type="PANTHER" id="PTHR39953:SF1">
    <property type="entry name" value="RE54151P"/>
    <property type="match status" value="1"/>
</dbReference>
<evidence type="ECO:0000256" key="6">
    <source>
        <dbReference type="SAM" id="MobiDB-lite"/>
    </source>
</evidence>
<dbReference type="OrthoDB" id="6155932at2759"/>
<evidence type="ECO:0000313" key="8">
    <source>
        <dbReference type="EMBL" id="CAD7249930.1"/>
    </source>
</evidence>
<protein>
    <recommendedName>
        <fullName evidence="7">SWIM-type domain-containing protein</fullName>
    </recommendedName>
</protein>
<gene>
    <name evidence="8" type="ORF">DSTB1V02_LOCUS9716</name>
</gene>